<dbReference type="Proteomes" id="UP001597405">
    <property type="component" value="Unassembled WGS sequence"/>
</dbReference>
<reference evidence="3" key="1">
    <citation type="journal article" date="2019" name="Int. J. Syst. Evol. Microbiol.">
        <title>The Global Catalogue of Microorganisms (GCM) 10K type strain sequencing project: providing services to taxonomists for standard genome sequencing and annotation.</title>
        <authorList>
            <consortium name="The Broad Institute Genomics Platform"/>
            <consortium name="The Broad Institute Genome Sequencing Center for Infectious Disease"/>
            <person name="Wu L."/>
            <person name="Ma J."/>
        </authorList>
    </citation>
    <scope>NUCLEOTIDE SEQUENCE [LARGE SCALE GENOMIC DNA]</scope>
    <source>
        <strain evidence="3">CGMCC 1.16225</strain>
    </source>
</reference>
<keyword evidence="3" id="KW-1185">Reference proteome</keyword>
<sequence>MTKPKRQLDLTEGEERGYSDMHGLSTNEQGEKILAGLTVEESIFVVEHRRRDLAYRLDDLAPRPPKADRLRHQQLADKHERARVQVLAAEHELRANKPTVN</sequence>
<evidence type="ECO:0000313" key="2">
    <source>
        <dbReference type="EMBL" id="MFD1988335.1"/>
    </source>
</evidence>
<feature type="region of interest" description="Disordered" evidence="1">
    <location>
        <begin position="1"/>
        <end position="25"/>
    </location>
</feature>
<evidence type="ECO:0000256" key="1">
    <source>
        <dbReference type="SAM" id="MobiDB-lite"/>
    </source>
</evidence>
<dbReference type="EMBL" id="JBHUGZ010000032">
    <property type="protein sequence ID" value="MFD1988335.1"/>
    <property type="molecule type" value="Genomic_DNA"/>
</dbReference>
<protein>
    <submittedName>
        <fullName evidence="2">Uncharacterized protein</fullName>
    </submittedName>
</protein>
<comment type="caution">
    <text evidence="2">The sequence shown here is derived from an EMBL/GenBank/DDBJ whole genome shotgun (WGS) entry which is preliminary data.</text>
</comment>
<dbReference type="RefSeq" id="WP_379107164.1">
    <property type="nucleotide sequence ID" value="NZ_JBHUGZ010000032.1"/>
</dbReference>
<name>A0ABW4UPL5_9HYPH</name>
<evidence type="ECO:0000313" key="3">
    <source>
        <dbReference type="Proteomes" id="UP001597405"/>
    </source>
</evidence>
<feature type="compositionally biased region" description="Basic and acidic residues" evidence="1">
    <location>
        <begin position="1"/>
        <end position="19"/>
    </location>
</feature>
<organism evidence="2 3">
    <name type="scientific">Mesorhizobium newzealandense</name>
    <dbReference type="NCBI Taxonomy" id="1300302"/>
    <lineage>
        <taxon>Bacteria</taxon>
        <taxon>Pseudomonadati</taxon>
        <taxon>Pseudomonadota</taxon>
        <taxon>Alphaproteobacteria</taxon>
        <taxon>Hyphomicrobiales</taxon>
        <taxon>Phyllobacteriaceae</taxon>
        <taxon>Mesorhizobium</taxon>
    </lineage>
</organism>
<accession>A0ABW4UPL5</accession>
<gene>
    <name evidence="2" type="ORF">ACFSOZ_38605</name>
</gene>
<proteinExistence type="predicted"/>